<proteinExistence type="predicted"/>
<protein>
    <submittedName>
        <fullName evidence="2">Uncharacterized protein</fullName>
    </submittedName>
</protein>
<gene>
    <name evidence="2" type="ORF">PR048_002625</name>
</gene>
<reference evidence="2 3" key="1">
    <citation type="submission" date="2023-02" db="EMBL/GenBank/DDBJ databases">
        <title>LHISI_Scaffold_Assembly.</title>
        <authorList>
            <person name="Stuart O.P."/>
            <person name="Cleave R."/>
            <person name="Magrath M.J.L."/>
            <person name="Mikheyev A.S."/>
        </authorList>
    </citation>
    <scope>NUCLEOTIDE SEQUENCE [LARGE SCALE GENOMIC DNA]</scope>
    <source>
        <strain evidence="2">Daus_M_001</strain>
        <tissue evidence="2">Leg muscle</tissue>
    </source>
</reference>
<feature type="region of interest" description="Disordered" evidence="1">
    <location>
        <begin position="1"/>
        <end position="36"/>
    </location>
</feature>
<evidence type="ECO:0000313" key="2">
    <source>
        <dbReference type="EMBL" id="KAJ8897279.1"/>
    </source>
</evidence>
<name>A0ABQ9IM62_9NEOP</name>
<sequence length="270" mass="32239">MLRAINANHRTQHGSTMTKRADRSRNRRQKSPKMMGQKLYQQTCKYRNRLLRDITCKEDNTNFVCMATEDFEHLLNIFAPIMKNKDTYREILEYLLHIPKHSIFVNVSEVCDALMEVLTSYIKCFTCSQIYNYPSPPPKHTILPPQLYNTPPPPPHNYLQVPSSEEAWLKVSEDFERKWNFLHALGAMDSKHVMIWTPWYSGTEYHNYKNIFGTYNNLWFGRCQLQFPICTYWMPCTNLRWRQLNVRQPQILQYPYAIEFSYMILADQVF</sequence>
<accession>A0ABQ9IM62</accession>
<organism evidence="2 3">
    <name type="scientific">Dryococelus australis</name>
    <dbReference type="NCBI Taxonomy" id="614101"/>
    <lineage>
        <taxon>Eukaryota</taxon>
        <taxon>Metazoa</taxon>
        <taxon>Ecdysozoa</taxon>
        <taxon>Arthropoda</taxon>
        <taxon>Hexapoda</taxon>
        <taxon>Insecta</taxon>
        <taxon>Pterygota</taxon>
        <taxon>Neoptera</taxon>
        <taxon>Polyneoptera</taxon>
        <taxon>Phasmatodea</taxon>
        <taxon>Verophasmatodea</taxon>
        <taxon>Anareolatae</taxon>
        <taxon>Phasmatidae</taxon>
        <taxon>Eurycanthinae</taxon>
        <taxon>Dryococelus</taxon>
    </lineage>
</organism>
<dbReference type="EMBL" id="JARBHB010000001">
    <property type="protein sequence ID" value="KAJ8897279.1"/>
    <property type="molecule type" value="Genomic_DNA"/>
</dbReference>
<keyword evidence="3" id="KW-1185">Reference proteome</keyword>
<evidence type="ECO:0000256" key="1">
    <source>
        <dbReference type="SAM" id="MobiDB-lite"/>
    </source>
</evidence>
<comment type="caution">
    <text evidence="2">The sequence shown here is derived from an EMBL/GenBank/DDBJ whole genome shotgun (WGS) entry which is preliminary data.</text>
</comment>
<dbReference type="Proteomes" id="UP001159363">
    <property type="component" value="Chromosome 1"/>
</dbReference>
<evidence type="ECO:0000313" key="3">
    <source>
        <dbReference type="Proteomes" id="UP001159363"/>
    </source>
</evidence>